<name>K3ZZ26_SETIT</name>
<reference evidence="2" key="1">
    <citation type="journal article" date="2012" name="Nat. Biotechnol.">
        <title>Reference genome sequence of the model plant Setaria.</title>
        <authorList>
            <person name="Bennetzen J.L."/>
            <person name="Schmutz J."/>
            <person name="Wang H."/>
            <person name="Percifield R."/>
            <person name="Hawkins J."/>
            <person name="Pontaroli A.C."/>
            <person name="Estep M."/>
            <person name="Feng L."/>
            <person name="Vaughn J.N."/>
            <person name="Grimwood J."/>
            <person name="Jenkins J."/>
            <person name="Barry K."/>
            <person name="Lindquist E."/>
            <person name="Hellsten U."/>
            <person name="Deshpande S."/>
            <person name="Wang X."/>
            <person name="Wu X."/>
            <person name="Mitros T."/>
            <person name="Triplett J."/>
            <person name="Yang X."/>
            <person name="Ye C.Y."/>
            <person name="Mauro-Herrera M."/>
            <person name="Wang L."/>
            <person name="Li P."/>
            <person name="Sharma M."/>
            <person name="Sharma R."/>
            <person name="Ronald P.C."/>
            <person name="Panaud O."/>
            <person name="Kellogg E.A."/>
            <person name="Brutnell T.P."/>
            <person name="Doust A.N."/>
            <person name="Tuskan G.A."/>
            <person name="Rokhsar D."/>
            <person name="Devos K.M."/>
        </authorList>
    </citation>
    <scope>NUCLEOTIDE SEQUENCE [LARGE SCALE GENOMIC DNA]</scope>
    <source>
        <strain evidence="2">cv. Yugu1</strain>
    </source>
</reference>
<dbReference type="HOGENOM" id="CLU_3192263_0_0_1"/>
<dbReference type="EMBL" id="AGNK02000692">
    <property type="status" value="NOT_ANNOTATED_CDS"/>
    <property type="molecule type" value="Genomic_DNA"/>
</dbReference>
<dbReference type="EnsemblPlants" id="KQL22570">
    <property type="protein sequence ID" value="KQL22570"/>
    <property type="gene ID" value="SETIT_031858mg"/>
</dbReference>
<dbReference type="Gramene" id="KQL22570">
    <property type="protein sequence ID" value="KQL22570"/>
    <property type="gene ID" value="SETIT_031858mg"/>
</dbReference>
<proteinExistence type="predicted"/>
<protein>
    <submittedName>
        <fullName evidence="1">Uncharacterized protein</fullName>
    </submittedName>
</protein>
<accession>K3ZZ26</accession>
<dbReference type="AlphaFoldDB" id="K3ZZ26"/>
<organism evidence="1 2">
    <name type="scientific">Setaria italica</name>
    <name type="common">Foxtail millet</name>
    <name type="synonym">Panicum italicum</name>
    <dbReference type="NCBI Taxonomy" id="4555"/>
    <lineage>
        <taxon>Eukaryota</taxon>
        <taxon>Viridiplantae</taxon>
        <taxon>Streptophyta</taxon>
        <taxon>Embryophyta</taxon>
        <taxon>Tracheophyta</taxon>
        <taxon>Spermatophyta</taxon>
        <taxon>Magnoliopsida</taxon>
        <taxon>Liliopsida</taxon>
        <taxon>Poales</taxon>
        <taxon>Poaceae</taxon>
        <taxon>PACMAD clade</taxon>
        <taxon>Panicoideae</taxon>
        <taxon>Panicodae</taxon>
        <taxon>Paniceae</taxon>
        <taxon>Cenchrinae</taxon>
        <taxon>Setaria</taxon>
    </lineage>
</organism>
<evidence type="ECO:0000313" key="1">
    <source>
        <dbReference type="EnsemblPlants" id="KQL22570"/>
    </source>
</evidence>
<reference evidence="1" key="2">
    <citation type="submission" date="2018-08" db="UniProtKB">
        <authorList>
            <consortium name="EnsemblPlants"/>
        </authorList>
    </citation>
    <scope>IDENTIFICATION</scope>
    <source>
        <strain evidence="1">Yugu1</strain>
    </source>
</reference>
<keyword evidence="2" id="KW-1185">Reference proteome</keyword>
<sequence length="46" mass="5417">MLEIDTQPDCKTSVIVWVWCESNPSFELFVQSNCIVWLYIYSTLKS</sequence>
<evidence type="ECO:0000313" key="2">
    <source>
        <dbReference type="Proteomes" id="UP000004995"/>
    </source>
</evidence>
<dbReference type="Proteomes" id="UP000004995">
    <property type="component" value="Unassembled WGS sequence"/>
</dbReference>
<dbReference type="InParanoid" id="K3ZZ26"/>